<evidence type="ECO:0000313" key="2">
    <source>
        <dbReference type="EMBL" id="CAL1396689.1"/>
    </source>
</evidence>
<evidence type="ECO:0000256" key="1">
    <source>
        <dbReference type="SAM" id="MobiDB-lite"/>
    </source>
</evidence>
<accession>A0AAV2FEH9</accession>
<protein>
    <submittedName>
        <fullName evidence="2">Uncharacterized protein</fullName>
    </submittedName>
</protein>
<dbReference type="EMBL" id="OZ034819">
    <property type="protein sequence ID" value="CAL1396689.1"/>
    <property type="molecule type" value="Genomic_DNA"/>
</dbReference>
<dbReference type="AlphaFoldDB" id="A0AAV2FEH9"/>
<feature type="region of interest" description="Disordered" evidence="1">
    <location>
        <begin position="1"/>
        <end position="29"/>
    </location>
</feature>
<dbReference type="Proteomes" id="UP001497516">
    <property type="component" value="Chromosome 6"/>
</dbReference>
<evidence type="ECO:0000313" key="3">
    <source>
        <dbReference type="Proteomes" id="UP001497516"/>
    </source>
</evidence>
<organism evidence="2 3">
    <name type="scientific">Linum trigynum</name>
    <dbReference type="NCBI Taxonomy" id="586398"/>
    <lineage>
        <taxon>Eukaryota</taxon>
        <taxon>Viridiplantae</taxon>
        <taxon>Streptophyta</taxon>
        <taxon>Embryophyta</taxon>
        <taxon>Tracheophyta</taxon>
        <taxon>Spermatophyta</taxon>
        <taxon>Magnoliopsida</taxon>
        <taxon>eudicotyledons</taxon>
        <taxon>Gunneridae</taxon>
        <taxon>Pentapetalae</taxon>
        <taxon>rosids</taxon>
        <taxon>fabids</taxon>
        <taxon>Malpighiales</taxon>
        <taxon>Linaceae</taxon>
        <taxon>Linum</taxon>
    </lineage>
</organism>
<proteinExistence type="predicted"/>
<gene>
    <name evidence="2" type="ORF">LTRI10_LOCUS37044</name>
</gene>
<reference evidence="2 3" key="1">
    <citation type="submission" date="2024-04" db="EMBL/GenBank/DDBJ databases">
        <authorList>
            <person name="Fracassetti M."/>
        </authorList>
    </citation>
    <scope>NUCLEOTIDE SEQUENCE [LARGE SCALE GENOMIC DNA]</scope>
</reference>
<keyword evidence="3" id="KW-1185">Reference proteome</keyword>
<name>A0AAV2FEH9_9ROSI</name>
<feature type="compositionally biased region" description="Polar residues" evidence="1">
    <location>
        <begin position="1"/>
        <end position="15"/>
    </location>
</feature>
<sequence length="67" mass="7504">MAQGASYQVKSSRCKLSSDKHARQVSHQASYIRHQAVEQRLPRGGYTMVTSNGNRCENEARVSQPNI</sequence>